<protein>
    <submittedName>
        <fullName evidence="2">Uncharacterized protein</fullName>
    </submittedName>
</protein>
<dbReference type="InterPro" id="IPR053258">
    <property type="entry name" value="Ca-permeable_cation_channel"/>
</dbReference>
<evidence type="ECO:0000313" key="2">
    <source>
        <dbReference type="EMBL" id="KAK9274180.1"/>
    </source>
</evidence>
<dbReference type="AlphaFoldDB" id="A0AAP0WPI3"/>
<feature type="transmembrane region" description="Helical" evidence="1">
    <location>
        <begin position="31"/>
        <end position="52"/>
    </location>
</feature>
<dbReference type="Proteomes" id="UP001415857">
    <property type="component" value="Unassembled WGS sequence"/>
</dbReference>
<keyword evidence="1" id="KW-1133">Transmembrane helix</keyword>
<evidence type="ECO:0000313" key="3">
    <source>
        <dbReference type="Proteomes" id="UP001415857"/>
    </source>
</evidence>
<keyword evidence="1" id="KW-0812">Transmembrane</keyword>
<feature type="transmembrane region" description="Helical" evidence="1">
    <location>
        <begin position="97"/>
        <end position="117"/>
    </location>
</feature>
<accession>A0AAP0WPI3</accession>
<keyword evidence="1" id="KW-0472">Membrane</keyword>
<evidence type="ECO:0000256" key="1">
    <source>
        <dbReference type="SAM" id="Phobius"/>
    </source>
</evidence>
<dbReference type="PANTHER" id="PTHR34115:SF17">
    <property type="entry name" value="PROTEIN, PUTATIVE-RELATED"/>
    <property type="match status" value="1"/>
</dbReference>
<feature type="transmembrane region" description="Helical" evidence="1">
    <location>
        <begin position="64"/>
        <end position="85"/>
    </location>
</feature>
<name>A0AAP0WPI3_LIQFO</name>
<sequence length="198" mass="21951">MPNDPPTNLGSKSKFISHVGSVSELVLGSSIALHAAFGFLIVVLSTLIQIKYQSKDLSPFETHPATMIAFIIVVVIHVGALVVTIGRETDSRSYLPVLRHALLISGALASALLLRILVPLFGLFMFILCLLLSVAISCVWYQKIFGLPSWADLEVFNKLDDWLRQVFKWLHGAVFQVFRKSSTSCNISIEKEIIRMPV</sequence>
<feature type="transmembrane region" description="Helical" evidence="1">
    <location>
        <begin position="123"/>
        <end position="141"/>
    </location>
</feature>
<dbReference type="PANTHER" id="PTHR34115">
    <property type="entry name" value="PROTEIN, PUTATIVE-RELATED"/>
    <property type="match status" value="1"/>
</dbReference>
<dbReference type="EMBL" id="JBBPBK010000012">
    <property type="protein sequence ID" value="KAK9274180.1"/>
    <property type="molecule type" value="Genomic_DNA"/>
</dbReference>
<reference evidence="2 3" key="1">
    <citation type="journal article" date="2024" name="Plant J.">
        <title>Genome sequences and population genomics reveal climatic adaptation and genomic divergence between two closely related sweetgum species.</title>
        <authorList>
            <person name="Xu W.Q."/>
            <person name="Ren C.Q."/>
            <person name="Zhang X.Y."/>
            <person name="Comes H.P."/>
            <person name="Liu X.H."/>
            <person name="Li Y.G."/>
            <person name="Kettle C.J."/>
            <person name="Jalonen R."/>
            <person name="Gaisberger H."/>
            <person name="Ma Y.Z."/>
            <person name="Qiu Y.X."/>
        </authorList>
    </citation>
    <scope>NUCLEOTIDE SEQUENCE [LARGE SCALE GENOMIC DNA]</scope>
    <source>
        <strain evidence="2">Hangzhou</strain>
    </source>
</reference>
<gene>
    <name evidence="2" type="ORF">L1049_018994</name>
</gene>
<organism evidence="2 3">
    <name type="scientific">Liquidambar formosana</name>
    <name type="common">Formosan gum</name>
    <dbReference type="NCBI Taxonomy" id="63359"/>
    <lineage>
        <taxon>Eukaryota</taxon>
        <taxon>Viridiplantae</taxon>
        <taxon>Streptophyta</taxon>
        <taxon>Embryophyta</taxon>
        <taxon>Tracheophyta</taxon>
        <taxon>Spermatophyta</taxon>
        <taxon>Magnoliopsida</taxon>
        <taxon>eudicotyledons</taxon>
        <taxon>Gunneridae</taxon>
        <taxon>Pentapetalae</taxon>
        <taxon>Saxifragales</taxon>
        <taxon>Altingiaceae</taxon>
        <taxon>Liquidambar</taxon>
    </lineage>
</organism>
<keyword evidence="3" id="KW-1185">Reference proteome</keyword>
<proteinExistence type="predicted"/>
<comment type="caution">
    <text evidence="2">The sequence shown here is derived from an EMBL/GenBank/DDBJ whole genome shotgun (WGS) entry which is preliminary data.</text>
</comment>